<dbReference type="InterPro" id="IPR001128">
    <property type="entry name" value="Cyt_P450"/>
</dbReference>
<dbReference type="PANTHER" id="PTHR24300">
    <property type="entry name" value="CYTOCHROME P450 508A4-RELATED"/>
    <property type="match status" value="1"/>
</dbReference>
<keyword evidence="3" id="KW-0408">Iron</keyword>
<organism evidence="4 5">
    <name type="scientific">Branchiostoma belcheri</name>
    <name type="common">Amphioxus</name>
    <dbReference type="NCBI Taxonomy" id="7741"/>
    <lineage>
        <taxon>Eukaryota</taxon>
        <taxon>Metazoa</taxon>
        <taxon>Chordata</taxon>
        <taxon>Cephalochordata</taxon>
        <taxon>Leptocardii</taxon>
        <taxon>Amphioxiformes</taxon>
        <taxon>Branchiostomatidae</taxon>
        <taxon>Branchiostoma</taxon>
    </lineage>
</organism>
<dbReference type="GO" id="GO:0005506">
    <property type="term" value="F:iron ion binding"/>
    <property type="evidence" value="ECO:0007669"/>
    <property type="project" value="InterPro"/>
</dbReference>
<dbReference type="SUPFAM" id="SSF48264">
    <property type="entry name" value="Cytochrome P450"/>
    <property type="match status" value="1"/>
</dbReference>
<dbReference type="Proteomes" id="UP000515135">
    <property type="component" value="Unplaced"/>
</dbReference>
<dbReference type="OrthoDB" id="3934656at2759"/>
<dbReference type="KEGG" id="bbel:109464668"/>
<gene>
    <name evidence="5" type="primary">LOC109464668</name>
</gene>
<evidence type="ECO:0000313" key="5">
    <source>
        <dbReference type="RefSeq" id="XP_019617265.1"/>
    </source>
</evidence>
<keyword evidence="4" id="KW-1185">Reference proteome</keyword>
<dbReference type="Pfam" id="PF00067">
    <property type="entry name" value="p450"/>
    <property type="match status" value="1"/>
</dbReference>
<dbReference type="RefSeq" id="XP_019617265.1">
    <property type="nucleotide sequence ID" value="XM_019761706.1"/>
</dbReference>
<reference evidence="5" key="1">
    <citation type="submission" date="2025-08" db="UniProtKB">
        <authorList>
            <consortium name="RefSeq"/>
        </authorList>
    </citation>
    <scope>IDENTIFICATION</scope>
    <source>
        <tissue evidence="5">Gonad</tissue>
    </source>
</reference>
<dbReference type="GO" id="GO:0006805">
    <property type="term" value="P:xenobiotic metabolic process"/>
    <property type="evidence" value="ECO:0007669"/>
    <property type="project" value="TreeGrafter"/>
</dbReference>
<dbReference type="GO" id="GO:0016712">
    <property type="term" value="F:oxidoreductase activity, acting on paired donors, with incorporation or reduction of molecular oxygen, reduced flavin or flavoprotein as one donor, and incorporation of one atom of oxygen"/>
    <property type="evidence" value="ECO:0007669"/>
    <property type="project" value="TreeGrafter"/>
</dbReference>
<evidence type="ECO:0000256" key="2">
    <source>
        <dbReference type="ARBA" id="ARBA00022723"/>
    </source>
</evidence>
<dbReference type="GO" id="GO:0020037">
    <property type="term" value="F:heme binding"/>
    <property type="evidence" value="ECO:0007669"/>
    <property type="project" value="InterPro"/>
</dbReference>
<keyword evidence="2" id="KW-0479">Metal-binding</keyword>
<dbReference type="AlphaFoldDB" id="A0A6P4XL27"/>
<proteinExistence type="inferred from homology"/>
<dbReference type="PANTHER" id="PTHR24300:SF404">
    <property type="entry name" value="CYTOCHROME P450 2D6-LIKE"/>
    <property type="match status" value="1"/>
</dbReference>
<dbReference type="GO" id="GO:0008395">
    <property type="term" value="F:steroid hydroxylase activity"/>
    <property type="evidence" value="ECO:0007669"/>
    <property type="project" value="TreeGrafter"/>
</dbReference>
<dbReference type="InterPro" id="IPR050182">
    <property type="entry name" value="Cytochrome_P450_fam2"/>
</dbReference>
<accession>A0A6P4XL27</accession>
<dbReference type="GO" id="GO:0005737">
    <property type="term" value="C:cytoplasm"/>
    <property type="evidence" value="ECO:0007669"/>
    <property type="project" value="TreeGrafter"/>
</dbReference>
<dbReference type="InterPro" id="IPR036396">
    <property type="entry name" value="Cyt_P450_sf"/>
</dbReference>
<name>A0A6P4XL27_BRABE</name>
<sequence>MHKVVDGLGSGQIISVFPFLRFVPGINSGFKEVLKQSTKIQEVVWDEITRHRENLDRENLDRENPRDFLDFCLLEVEKQEKVEGLTEENAVYVAMELFMAGIGKTTNTLLWSLMYMTLNPDIQNKVLFSIKCYFCYTM</sequence>
<evidence type="ECO:0000256" key="3">
    <source>
        <dbReference type="ARBA" id="ARBA00023004"/>
    </source>
</evidence>
<evidence type="ECO:0000256" key="1">
    <source>
        <dbReference type="ARBA" id="ARBA00010617"/>
    </source>
</evidence>
<dbReference type="GeneID" id="109464668"/>
<comment type="similarity">
    <text evidence="1">Belongs to the cytochrome P450 family.</text>
</comment>
<evidence type="ECO:0000313" key="4">
    <source>
        <dbReference type="Proteomes" id="UP000515135"/>
    </source>
</evidence>
<dbReference type="GO" id="GO:0006082">
    <property type="term" value="P:organic acid metabolic process"/>
    <property type="evidence" value="ECO:0007669"/>
    <property type="project" value="TreeGrafter"/>
</dbReference>
<dbReference type="Gene3D" id="1.10.630.10">
    <property type="entry name" value="Cytochrome P450"/>
    <property type="match status" value="1"/>
</dbReference>
<protein>
    <submittedName>
        <fullName evidence="5">Cytochrome P450 2U1-like</fullName>
    </submittedName>
</protein>